<gene>
    <name evidence="4" type="ordered locus">AciPR4_2839</name>
</gene>
<dbReference type="PROSITE" id="PS50042">
    <property type="entry name" value="CNMP_BINDING_3"/>
    <property type="match status" value="1"/>
</dbReference>
<dbReference type="SUPFAM" id="SSF51206">
    <property type="entry name" value="cAMP-binding domain-like"/>
    <property type="match status" value="1"/>
</dbReference>
<keyword evidence="1" id="KW-0285">Flavoprotein</keyword>
<dbReference type="Pfam" id="PF00027">
    <property type="entry name" value="cNMP_binding"/>
    <property type="match status" value="1"/>
</dbReference>
<dbReference type="InterPro" id="IPR036188">
    <property type="entry name" value="FAD/NAD-bd_sf"/>
</dbReference>
<keyword evidence="2" id="KW-0560">Oxidoreductase</keyword>
<dbReference type="PRINTS" id="PR00368">
    <property type="entry name" value="FADPNR"/>
</dbReference>
<evidence type="ECO:0000259" key="3">
    <source>
        <dbReference type="PROSITE" id="PS50042"/>
    </source>
</evidence>
<name>E8V3J6_TERSS</name>
<dbReference type="Proteomes" id="UP000006844">
    <property type="component" value="Chromosome"/>
</dbReference>
<dbReference type="GO" id="GO:0016491">
    <property type="term" value="F:oxidoreductase activity"/>
    <property type="evidence" value="ECO:0007669"/>
    <property type="project" value="UniProtKB-KW"/>
</dbReference>
<dbReference type="SMART" id="SM00100">
    <property type="entry name" value="cNMP"/>
    <property type="match status" value="1"/>
</dbReference>
<dbReference type="EMBL" id="CP002467">
    <property type="protein sequence ID" value="ADV83609.1"/>
    <property type="molecule type" value="Genomic_DNA"/>
</dbReference>
<dbReference type="InterPro" id="IPR023753">
    <property type="entry name" value="FAD/NAD-binding_dom"/>
</dbReference>
<dbReference type="Gene3D" id="2.60.120.10">
    <property type="entry name" value="Jelly Rolls"/>
    <property type="match status" value="1"/>
</dbReference>
<accession>E8V3J6</accession>
<keyword evidence="5" id="KW-1185">Reference proteome</keyword>
<dbReference type="InterPro" id="IPR014710">
    <property type="entry name" value="RmlC-like_jellyroll"/>
</dbReference>
<dbReference type="PANTHER" id="PTHR48105">
    <property type="entry name" value="THIOREDOXIN REDUCTASE 1-RELATED-RELATED"/>
    <property type="match status" value="1"/>
</dbReference>
<protein>
    <submittedName>
        <fullName evidence="4">Cyclic nucleotide-binding protein</fullName>
    </submittedName>
</protein>
<dbReference type="SUPFAM" id="SSF51905">
    <property type="entry name" value="FAD/NAD(P)-binding domain"/>
    <property type="match status" value="1"/>
</dbReference>
<evidence type="ECO:0000313" key="5">
    <source>
        <dbReference type="Proteomes" id="UP000006844"/>
    </source>
</evidence>
<evidence type="ECO:0000313" key="4">
    <source>
        <dbReference type="EMBL" id="ADV83609.1"/>
    </source>
</evidence>
<evidence type="ECO:0000256" key="1">
    <source>
        <dbReference type="ARBA" id="ARBA00022630"/>
    </source>
</evidence>
<organism evidence="4 5">
    <name type="scientific">Terriglobus saanensis (strain ATCC BAA-1853 / DSM 23119 / SP1PR4)</name>
    <dbReference type="NCBI Taxonomy" id="401053"/>
    <lineage>
        <taxon>Bacteria</taxon>
        <taxon>Pseudomonadati</taxon>
        <taxon>Acidobacteriota</taxon>
        <taxon>Terriglobia</taxon>
        <taxon>Terriglobales</taxon>
        <taxon>Acidobacteriaceae</taxon>
        <taxon>Terriglobus</taxon>
    </lineage>
</organism>
<reference evidence="4 5" key="1">
    <citation type="journal article" date="2012" name="Stand. Genomic Sci.">
        <title>Complete genome sequence of Terriglobus saanensis type strain SP1PR4(T), an Acidobacteria from tundra soil.</title>
        <authorList>
            <person name="Rawat S.R."/>
            <person name="Mannisto M.K."/>
            <person name="Starovoytov V."/>
            <person name="Goodwin L."/>
            <person name="Nolan M."/>
            <person name="Hauser L."/>
            <person name="Land M."/>
            <person name="Davenport K.W."/>
            <person name="Woyke T."/>
            <person name="Haggblom M.M."/>
        </authorList>
    </citation>
    <scope>NUCLEOTIDE SEQUENCE</scope>
    <source>
        <strain evidence="5">ATCC BAA-1853 / DSM 23119 / SP1PR4</strain>
    </source>
</reference>
<dbReference type="eggNOG" id="COG0492">
    <property type="taxonomic scope" value="Bacteria"/>
</dbReference>
<dbReference type="HOGENOM" id="CLU_031864_5_8_0"/>
<dbReference type="OrthoDB" id="109585at2"/>
<sequence>MIHTNVLKSLSLFAELDEDSLSELAEGAADVILDGCEWLVREGETLEFFVVLEGELELTKEVLGQKVRVARFGPGEFFGEAGALFQIPSLSSIRAVGPSRVAQFSSQLLQALVQGPSQCGVTILRTLKERLLTSEQYARDLPSARVVLVGAGLITDLAELRTFLKLNRIPYAWVDRNRHPDAVPPCIPASYLNPCVVVDGDKWMPCTASPRELAKALAIRTAPAEPIYDLVVIGGGPAGLAAAVYGGSEGLSVALIERHAIGGQAGTSSRIENYLGFSSGISGDDLSERAHKQARRFGAEIVLTRKVKQIRKEDNAPFCIGLDGEDSIQARSVLLTTGVEWRRLEAEGLDRLVGRGCYYGSGSIEPPQVTGKTVFIVGGGNSAGQAALYVSRYAKSVTLVVRGSRLEASMSEYLVRQIVSRGNIAIECDTIVYAVSGGARLHSVWTRNSVTADEVERRVDAMYVMIGAEAKTDWLPTSIERDEDGFVLTRRDLTEAGHCTDGAQPFHLETSLPGFFCAGDVRHGSVKRVASAVGEGSIAISLIHQFLGNLPPSSKESALHLKLRS</sequence>
<dbReference type="InterPro" id="IPR050097">
    <property type="entry name" value="Ferredoxin-NADP_redctase_2"/>
</dbReference>
<proteinExistence type="predicted"/>
<dbReference type="InterPro" id="IPR018490">
    <property type="entry name" value="cNMP-bd_dom_sf"/>
</dbReference>
<dbReference type="RefSeq" id="WP_013569342.1">
    <property type="nucleotide sequence ID" value="NC_014963.1"/>
</dbReference>
<dbReference type="STRING" id="401053.AciPR4_2839"/>
<dbReference type="KEGG" id="tsa:AciPR4_2839"/>
<dbReference type="AlphaFoldDB" id="E8V3J6"/>
<dbReference type="PRINTS" id="PR00469">
    <property type="entry name" value="PNDRDTASEII"/>
</dbReference>
<dbReference type="InterPro" id="IPR000595">
    <property type="entry name" value="cNMP-bd_dom"/>
</dbReference>
<feature type="domain" description="Cyclic nucleotide-binding" evidence="3">
    <location>
        <begin position="12"/>
        <end position="113"/>
    </location>
</feature>
<dbReference type="Pfam" id="PF07992">
    <property type="entry name" value="Pyr_redox_2"/>
    <property type="match status" value="1"/>
</dbReference>
<dbReference type="CDD" id="cd00038">
    <property type="entry name" value="CAP_ED"/>
    <property type="match status" value="1"/>
</dbReference>
<evidence type="ECO:0000256" key="2">
    <source>
        <dbReference type="ARBA" id="ARBA00023002"/>
    </source>
</evidence>
<dbReference type="Gene3D" id="3.50.50.60">
    <property type="entry name" value="FAD/NAD(P)-binding domain"/>
    <property type="match status" value="2"/>
</dbReference>